<dbReference type="NCBIfam" id="TIGR04498">
    <property type="entry name" value="AbiV_defense"/>
    <property type="match status" value="1"/>
</dbReference>
<reference evidence="2" key="1">
    <citation type="submission" date="2018-03" db="EMBL/GenBank/DDBJ databases">
        <authorList>
            <person name="Rodrigo-Torres L."/>
            <person name="Arahal R. D."/>
            <person name="Lucena T."/>
        </authorList>
    </citation>
    <scope>NUCLEOTIDE SEQUENCE [LARGE SCALE GENOMIC DNA]</scope>
    <source>
        <strain evidence="2">CECT 7615</strain>
    </source>
</reference>
<keyword evidence="2" id="KW-1185">Reference proteome</keyword>
<dbReference type="Pfam" id="PF18728">
    <property type="entry name" value="HEPN_AbiV"/>
    <property type="match status" value="1"/>
</dbReference>
<accession>A0A2R8C5K5</accession>
<evidence type="ECO:0000313" key="1">
    <source>
        <dbReference type="EMBL" id="SPJ27719.1"/>
    </source>
</evidence>
<dbReference type="Proteomes" id="UP000244898">
    <property type="component" value="Unassembled WGS sequence"/>
</dbReference>
<organism evidence="1 2">
    <name type="scientific">Falsiruegeria mediterranea M17</name>
    <dbReference type="NCBI Taxonomy" id="1200281"/>
    <lineage>
        <taxon>Bacteria</taxon>
        <taxon>Pseudomonadati</taxon>
        <taxon>Pseudomonadota</taxon>
        <taxon>Alphaproteobacteria</taxon>
        <taxon>Rhodobacterales</taxon>
        <taxon>Roseobacteraceae</taxon>
        <taxon>Falsiruegeria</taxon>
    </lineage>
</organism>
<protein>
    <recommendedName>
        <fullName evidence="3">AbiV family abortive infection protein</fullName>
    </recommendedName>
</protein>
<name>A0A2R8C5K5_9RHOB</name>
<dbReference type="InterPro" id="IPR030987">
    <property type="entry name" value="AbiV"/>
</dbReference>
<evidence type="ECO:0000313" key="2">
    <source>
        <dbReference type="Proteomes" id="UP000244898"/>
    </source>
</evidence>
<proteinExistence type="predicted"/>
<evidence type="ECO:0008006" key="3">
    <source>
        <dbReference type="Google" id="ProtNLM"/>
    </source>
</evidence>
<dbReference type="RefSeq" id="WP_108785967.1">
    <property type="nucleotide sequence ID" value="NZ_ONZG01000002.1"/>
</dbReference>
<dbReference type="OrthoDB" id="8478797at2"/>
<dbReference type="EMBL" id="ONZG01000002">
    <property type="protein sequence ID" value="SPJ27719.1"/>
    <property type="molecule type" value="Genomic_DNA"/>
</dbReference>
<dbReference type="AlphaFoldDB" id="A0A2R8C5K5"/>
<sequence length="254" mass="28575">MTVTVDFSKDERHLAIVANVQRLLADAKLLVEKGSPGTALATAILAFEEAGKGERLSLGLDKPRGKGSPSWHVFRQEIASFSLFASLFQKYGLSLPTLDATTRQHFEERGSGNNSLEELLEKPVPPEMRSMFVDQLMPGIDRLSDDDRLLLRIESRWVNKIFLAAASGKAEMERQSGLYVDIEDHHVTSDPEERTKLRALYWIVVAERSFDILRDGAFHKPYGPLAAYVETLPRPLPSWENLAVQVRKIGELYL</sequence>
<gene>
    <name evidence="1" type="ORF">TRM7615_01210</name>
</gene>